<dbReference type="AlphaFoldDB" id="A0A397Y4T5"/>
<evidence type="ECO:0000313" key="1">
    <source>
        <dbReference type="EMBL" id="RID44873.1"/>
    </source>
</evidence>
<dbReference type="EMBL" id="CM010636">
    <property type="protein sequence ID" value="RID44873.1"/>
    <property type="molecule type" value="Genomic_DNA"/>
</dbReference>
<dbReference type="PANTHER" id="PTHR31901:SF52">
    <property type="entry name" value="AUXIN-RESPONSIVE GH3 FAMILY PROTEIN"/>
    <property type="match status" value="1"/>
</dbReference>
<gene>
    <name evidence="1" type="ORF">BRARA_I01638</name>
</gene>
<sequence>MDLVKLTSNVKQIHNDYLRRHLHGSCDKELFKKNVPVVSYDDVKPYIQCFANGEPSNVICGKPITRFLLSSGTSEGKQKIFLANNKYFEDMSFIYALRSSL</sequence>
<dbReference type="PANTHER" id="PTHR31901">
    <property type="entry name" value="GH3 DOMAIN-CONTAINING PROTEIN"/>
    <property type="match status" value="1"/>
</dbReference>
<name>A0A397Y4T5_BRACM</name>
<dbReference type="InterPro" id="IPR004993">
    <property type="entry name" value="GH3"/>
</dbReference>
<reference evidence="1 2" key="1">
    <citation type="submission" date="2018-06" db="EMBL/GenBank/DDBJ databases">
        <title>WGS assembly of Brassica rapa FPsc.</title>
        <authorList>
            <person name="Bowman J."/>
            <person name="Kohchi T."/>
            <person name="Yamato K."/>
            <person name="Jenkins J."/>
            <person name="Shu S."/>
            <person name="Ishizaki K."/>
            <person name="Yamaoka S."/>
            <person name="Nishihama R."/>
            <person name="Nakamura Y."/>
            <person name="Berger F."/>
            <person name="Adam C."/>
            <person name="Aki S."/>
            <person name="Althoff F."/>
            <person name="Araki T."/>
            <person name="Arteaga-Vazquez M."/>
            <person name="Balasubrmanian S."/>
            <person name="Bauer D."/>
            <person name="Boehm C."/>
            <person name="Briginshaw L."/>
            <person name="Caballero-Perez J."/>
            <person name="Catarino B."/>
            <person name="Chen F."/>
            <person name="Chiyoda S."/>
            <person name="Chovatia M."/>
            <person name="Davies K."/>
            <person name="Delmans M."/>
            <person name="Demura T."/>
            <person name="Dierschke T."/>
            <person name="Dolan L."/>
            <person name="Dorantes-Acosta A."/>
            <person name="Eklund D."/>
            <person name="Florent S."/>
            <person name="Flores-Sandoval E."/>
            <person name="Fujiyama A."/>
            <person name="Fukuzawa H."/>
            <person name="Galik B."/>
            <person name="Grimanelli D."/>
            <person name="Grimwood J."/>
            <person name="Grossniklaus U."/>
            <person name="Hamada T."/>
            <person name="Haseloff J."/>
            <person name="Hetherington A."/>
            <person name="Higo A."/>
            <person name="Hirakawa Y."/>
            <person name="Hundley H."/>
            <person name="Ikeda Y."/>
            <person name="Inoue K."/>
            <person name="Inoue S."/>
            <person name="Ishida S."/>
            <person name="Jia Q."/>
            <person name="Kakita M."/>
            <person name="Kanazawa T."/>
            <person name="Kawai Y."/>
            <person name="Kawashima T."/>
            <person name="Kennedy M."/>
            <person name="Kinose K."/>
            <person name="Kinoshita T."/>
            <person name="Kohara Y."/>
            <person name="Koide E."/>
            <person name="Komatsu K."/>
            <person name="Kopischke S."/>
            <person name="Kubo M."/>
            <person name="Kyozuka J."/>
            <person name="Lagercrantz U."/>
            <person name="Lin S."/>
            <person name="Lindquist E."/>
            <person name="Lipzen A."/>
            <person name="Lu C."/>
            <person name="Luna E."/>
            <person name="Martienssen R."/>
            <person name="Minamino N."/>
            <person name="Mizutani M."/>
            <person name="Mizutani M."/>
            <person name="Mochizuki N."/>
            <person name="Monte I."/>
            <person name="Mosher R."/>
            <person name="Nagasaki H."/>
            <person name="Nakagami H."/>
            <person name="Naramoto S."/>
            <person name="Nishitani K."/>
            <person name="Ohtani M."/>
            <person name="Okamoto T."/>
            <person name="Okumura M."/>
            <person name="Phillips J."/>
            <person name="Pollak B."/>
            <person name="Reinders A."/>
            <person name="Roevekamp M."/>
            <person name="Sano R."/>
            <person name="Sawa S."/>
            <person name="Schmid M."/>
            <person name="Shirakawa M."/>
            <person name="Solano R."/>
            <person name="Spunde A."/>
            <person name="Suetsugu N."/>
            <person name="Sugano S."/>
            <person name="Sugiyama A."/>
            <person name="Sun R."/>
            <person name="Suzuki Y."/>
            <person name="Takenaka M."/>
            <person name="Takezawa D."/>
            <person name="Tomogane H."/>
            <person name="Tsuzuki M."/>
            <person name="Ueda T."/>
            <person name="Umeda M."/>
            <person name="Ward J."/>
            <person name="Watanabe Y."/>
            <person name="Yazaki K."/>
            <person name="Yokoyama R."/>
            <person name="Yoshitake Y."/>
            <person name="Yotsui I."/>
            <person name="Zachgo S."/>
            <person name="Schmutz J."/>
        </authorList>
    </citation>
    <scope>NUCLEOTIDE SEQUENCE [LARGE SCALE GENOMIC DNA]</scope>
    <source>
        <strain evidence="2">cv. B-3</strain>
    </source>
</reference>
<dbReference type="Pfam" id="PF03321">
    <property type="entry name" value="GH3"/>
    <property type="match status" value="1"/>
</dbReference>
<organism evidence="1 2">
    <name type="scientific">Brassica campestris</name>
    <name type="common">Field mustard</name>
    <dbReference type="NCBI Taxonomy" id="3711"/>
    <lineage>
        <taxon>Eukaryota</taxon>
        <taxon>Viridiplantae</taxon>
        <taxon>Streptophyta</taxon>
        <taxon>Embryophyta</taxon>
        <taxon>Tracheophyta</taxon>
        <taxon>Spermatophyta</taxon>
        <taxon>Magnoliopsida</taxon>
        <taxon>eudicotyledons</taxon>
        <taxon>Gunneridae</taxon>
        <taxon>Pentapetalae</taxon>
        <taxon>rosids</taxon>
        <taxon>malvids</taxon>
        <taxon>Brassicales</taxon>
        <taxon>Brassicaceae</taxon>
        <taxon>Brassiceae</taxon>
        <taxon>Brassica</taxon>
    </lineage>
</organism>
<dbReference type="Proteomes" id="UP000264353">
    <property type="component" value="Chromosome A9"/>
</dbReference>
<proteinExistence type="predicted"/>
<evidence type="ECO:0000313" key="2">
    <source>
        <dbReference type="Proteomes" id="UP000264353"/>
    </source>
</evidence>
<accession>A0A397Y4T5</accession>
<protein>
    <submittedName>
        <fullName evidence="1">Uncharacterized protein</fullName>
    </submittedName>
</protein>